<dbReference type="HOGENOM" id="CLU_3089457_0_0_1"/>
<proteinExistence type="predicted"/>
<evidence type="ECO:0000313" key="2">
    <source>
        <dbReference type="Proteomes" id="UP000008744"/>
    </source>
</evidence>
<dbReference type="EMBL" id="CH696122">
    <property type="protein sequence ID" value="EDW39413.1"/>
    <property type="molecule type" value="Genomic_DNA"/>
</dbReference>
<organism evidence="2">
    <name type="scientific">Drosophila persimilis</name>
    <name type="common">Fruit fly</name>
    <dbReference type="NCBI Taxonomy" id="7234"/>
    <lineage>
        <taxon>Eukaryota</taxon>
        <taxon>Metazoa</taxon>
        <taxon>Ecdysozoa</taxon>
        <taxon>Arthropoda</taxon>
        <taxon>Hexapoda</taxon>
        <taxon>Insecta</taxon>
        <taxon>Pterygota</taxon>
        <taxon>Neoptera</taxon>
        <taxon>Endopterygota</taxon>
        <taxon>Diptera</taxon>
        <taxon>Brachycera</taxon>
        <taxon>Muscomorpha</taxon>
        <taxon>Ephydroidea</taxon>
        <taxon>Drosophilidae</taxon>
        <taxon>Drosophila</taxon>
        <taxon>Sophophora</taxon>
    </lineage>
</organism>
<evidence type="ECO:0000313" key="1">
    <source>
        <dbReference type="EMBL" id="EDW39413.1"/>
    </source>
</evidence>
<dbReference type="AlphaFoldDB" id="B4IRU9"/>
<protein>
    <submittedName>
        <fullName evidence="1">GL10240</fullName>
    </submittedName>
</protein>
<dbReference type="Proteomes" id="UP000008744">
    <property type="component" value="Unassembled WGS sequence"/>
</dbReference>
<reference evidence="1 2" key="1">
    <citation type="journal article" date="2007" name="Nature">
        <title>Evolution of genes and genomes on the Drosophila phylogeny.</title>
        <authorList>
            <consortium name="Drosophila 12 Genomes Consortium"/>
            <person name="Clark A.G."/>
            <person name="Eisen M.B."/>
            <person name="Smith D.R."/>
            <person name="Bergman C.M."/>
            <person name="Oliver B."/>
            <person name="Markow T.A."/>
            <person name="Kaufman T.C."/>
            <person name="Kellis M."/>
            <person name="Gelbart W."/>
            <person name="Iyer V.N."/>
            <person name="Pollard D.A."/>
            <person name="Sackton T.B."/>
            <person name="Larracuente A.M."/>
            <person name="Singh N.D."/>
            <person name="Abad J.P."/>
            <person name="Abt D.N."/>
            <person name="Adryan B."/>
            <person name="Aguade M."/>
            <person name="Akashi H."/>
            <person name="Anderson W.W."/>
            <person name="Aquadro C.F."/>
            <person name="Ardell D.H."/>
            <person name="Arguello R."/>
            <person name="Artieri C.G."/>
            <person name="Barbash D.A."/>
            <person name="Barker D."/>
            <person name="Barsanti P."/>
            <person name="Batterham P."/>
            <person name="Batzoglou S."/>
            <person name="Begun D."/>
            <person name="Bhutkar A."/>
            <person name="Blanco E."/>
            <person name="Bosak S.A."/>
            <person name="Bradley R.K."/>
            <person name="Brand A.D."/>
            <person name="Brent M.R."/>
            <person name="Brooks A.N."/>
            <person name="Brown R.H."/>
            <person name="Butlin R.K."/>
            <person name="Caggese C."/>
            <person name="Calvi B.R."/>
            <person name="Bernardo de Carvalho A."/>
            <person name="Caspi A."/>
            <person name="Castrezana S."/>
            <person name="Celniker S.E."/>
            <person name="Chang J.L."/>
            <person name="Chapple C."/>
            <person name="Chatterji S."/>
            <person name="Chinwalla A."/>
            <person name="Civetta A."/>
            <person name="Clifton S.W."/>
            <person name="Comeron J.M."/>
            <person name="Costello J.C."/>
            <person name="Coyne J.A."/>
            <person name="Daub J."/>
            <person name="David R.G."/>
            <person name="Delcher A.L."/>
            <person name="Delehaunty K."/>
            <person name="Do C.B."/>
            <person name="Ebling H."/>
            <person name="Edwards K."/>
            <person name="Eickbush T."/>
            <person name="Evans J.D."/>
            <person name="Filipski A."/>
            <person name="Findeiss S."/>
            <person name="Freyhult E."/>
            <person name="Fulton L."/>
            <person name="Fulton R."/>
            <person name="Garcia A.C."/>
            <person name="Gardiner A."/>
            <person name="Garfield D.A."/>
            <person name="Garvin B.E."/>
            <person name="Gibson G."/>
            <person name="Gilbert D."/>
            <person name="Gnerre S."/>
            <person name="Godfrey J."/>
            <person name="Good R."/>
            <person name="Gotea V."/>
            <person name="Gravely B."/>
            <person name="Greenberg A.J."/>
            <person name="Griffiths-Jones S."/>
            <person name="Gross S."/>
            <person name="Guigo R."/>
            <person name="Gustafson E.A."/>
            <person name="Haerty W."/>
            <person name="Hahn M.W."/>
            <person name="Halligan D.L."/>
            <person name="Halpern A.L."/>
            <person name="Halter G.M."/>
            <person name="Han M.V."/>
            <person name="Heger A."/>
            <person name="Hillier L."/>
            <person name="Hinrichs A.S."/>
            <person name="Holmes I."/>
            <person name="Hoskins R.A."/>
            <person name="Hubisz M.J."/>
            <person name="Hultmark D."/>
            <person name="Huntley M.A."/>
            <person name="Jaffe D.B."/>
            <person name="Jagadeeshan S."/>
            <person name="Jeck W.R."/>
            <person name="Johnson J."/>
            <person name="Jones C.D."/>
            <person name="Jordan W.C."/>
            <person name="Karpen G.H."/>
            <person name="Kataoka E."/>
            <person name="Keightley P.D."/>
            <person name="Kheradpour P."/>
            <person name="Kirkness E.F."/>
            <person name="Koerich L.B."/>
            <person name="Kristiansen K."/>
            <person name="Kudrna D."/>
            <person name="Kulathinal R.J."/>
            <person name="Kumar S."/>
            <person name="Kwok R."/>
            <person name="Lander E."/>
            <person name="Langley C.H."/>
            <person name="Lapoint R."/>
            <person name="Lazzaro B.P."/>
            <person name="Lee S.J."/>
            <person name="Levesque L."/>
            <person name="Li R."/>
            <person name="Lin C.F."/>
            <person name="Lin M.F."/>
            <person name="Lindblad-Toh K."/>
            <person name="Llopart A."/>
            <person name="Long M."/>
            <person name="Low L."/>
            <person name="Lozovsky E."/>
            <person name="Lu J."/>
            <person name="Luo M."/>
            <person name="Machado C.A."/>
            <person name="Makalowski W."/>
            <person name="Marzo M."/>
            <person name="Matsuda M."/>
            <person name="Matzkin L."/>
            <person name="McAllister B."/>
            <person name="McBride C.S."/>
            <person name="McKernan B."/>
            <person name="McKernan K."/>
            <person name="Mendez-Lago M."/>
            <person name="Minx P."/>
            <person name="Mollenhauer M.U."/>
            <person name="Montooth K."/>
            <person name="Mount S.M."/>
            <person name="Mu X."/>
            <person name="Myers E."/>
            <person name="Negre B."/>
            <person name="Newfeld S."/>
            <person name="Nielsen R."/>
            <person name="Noor M.A."/>
            <person name="O'Grady P."/>
            <person name="Pachter L."/>
            <person name="Papaceit M."/>
            <person name="Parisi M.J."/>
            <person name="Parisi M."/>
            <person name="Parts L."/>
            <person name="Pedersen J.S."/>
            <person name="Pesole G."/>
            <person name="Phillippy A.M."/>
            <person name="Ponting C.P."/>
            <person name="Pop M."/>
            <person name="Porcelli D."/>
            <person name="Powell J.R."/>
            <person name="Prohaska S."/>
            <person name="Pruitt K."/>
            <person name="Puig M."/>
            <person name="Quesneville H."/>
            <person name="Ram K.R."/>
            <person name="Rand D."/>
            <person name="Rasmussen M.D."/>
            <person name="Reed L.K."/>
            <person name="Reenan R."/>
            <person name="Reily A."/>
            <person name="Remington K.A."/>
            <person name="Rieger T.T."/>
            <person name="Ritchie M.G."/>
            <person name="Robin C."/>
            <person name="Rogers Y.H."/>
            <person name="Rohde C."/>
            <person name="Rozas J."/>
            <person name="Rubenfield M.J."/>
            <person name="Ruiz A."/>
            <person name="Russo S."/>
            <person name="Salzberg S.L."/>
            <person name="Sanchez-Gracia A."/>
            <person name="Saranga D.J."/>
            <person name="Sato H."/>
            <person name="Schaeffer S.W."/>
            <person name="Schatz M.C."/>
            <person name="Schlenke T."/>
            <person name="Schwartz R."/>
            <person name="Segarra C."/>
            <person name="Singh R.S."/>
            <person name="Sirot L."/>
            <person name="Sirota M."/>
            <person name="Sisneros N.B."/>
            <person name="Smith C.D."/>
            <person name="Smith T.F."/>
            <person name="Spieth J."/>
            <person name="Stage D.E."/>
            <person name="Stark A."/>
            <person name="Stephan W."/>
            <person name="Strausberg R.L."/>
            <person name="Strempel S."/>
            <person name="Sturgill D."/>
            <person name="Sutton G."/>
            <person name="Sutton G.G."/>
            <person name="Tao W."/>
            <person name="Teichmann S."/>
            <person name="Tobari Y.N."/>
            <person name="Tomimura Y."/>
            <person name="Tsolas J.M."/>
            <person name="Valente V.L."/>
            <person name="Venter E."/>
            <person name="Venter J.C."/>
            <person name="Vicario S."/>
            <person name="Vieira F.G."/>
            <person name="Vilella A.J."/>
            <person name="Villasante A."/>
            <person name="Walenz B."/>
            <person name="Wang J."/>
            <person name="Wasserman M."/>
            <person name="Watts T."/>
            <person name="Wilson D."/>
            <person name="Wilson R.K."/>
            <person name="Wing R.A."/>
            <person name="Wolfner M.F."/>
            <person name="Wong A."/>
            <person name="Wong G.K."/>
            <person name="Wu C.I."/>
            <person name="Wu G."/>
            <person name="Yamamoto D."/>
            <person name="Yang H.P."/>
            <person name="Yang S.P."/>
            <person name="Yorke J.A."/>
            <person name="Yoshida K."/>
            <person name="Zdobnov E."/>
            <person name="Zhang P."/>
            <person name="Zhang Y."/>
            <person name="Zimin A.V."/>
            <person name="Baldwin J."/>
            <person name="Abdouelleil A."/>
            <person name="Abdulkadir J."/>
            <person name="Abebe A."/>
            <person name="Abera B."/>
            <person name="Abreu J."/>
            <person name="Acer S.C."/>
            <person name="Aftuck L."/>
            <person name="Alexander A."/>
            <person name="An P."/>
            <person name="Anderson E."/>
            <person name="Anderson S."/>
            <person name="Arachi H."/>
            <person name="Azer M."/>
            <person name="Bachantsang P."/>
            <person name="Barry A."/>
            <person name="Bayul T."/>
            <person name="Berlin A."/>
            <person name="Bessette D."/>
            <person name="Bloom T."/>
            <person name="Blye J."/>
            <person name="Boguslavskiy L."/>
            <person name="Bonnet C."/>
            <person name="Boukhgalter B."/>
            <person name="Bourzgui I."/>
            <person name="Brown A."/>
            <person name="Cahill P."/>
            <person name="Channer S."/>
            <person name="Cheshatsang Y."/>
            <person name="Chuda L."/>
            <person name="Citroen M."/>
            <person name="Collymore A."/>
            <person name="Cooke P."/>
            <person name="Costello M."/>
            <person name="D'Aco K."/>
            <person name="Daza R."/>
            <person name="De Haan G."/>
            <person name="DeGray S."/>
            <person name="DeMaso C."/>
            <person name="Dhargay N."/>
            <person name="Dooley K."/>
            <person name="Dooley E."/>
            <person name="Doricent M."/>
            <person name="Dorje P."/>
            <person name="Dorjee K."/>
            <person name="Dupes A."/>
            <person name="Elong R."/>
            <person name="Falk J."/>
            <person name="Farina A."/>
            <person name="Faro S."/>
            <person name="Ferguson D."/>
            <person name="Fisher S."/>
            <person name="Foley C.D."/>
            <person name="Franke A."/>
            <person name="Friedrich D."/>
            <person name="Gadbois L."/>
            <person name="Gearin G."/>
            <person name="Gearin C.R."/>
            <person name="Giannoukos G."/>
            <person name="Goode T."/>
            <person name="Graham J."/>
            <person name="Grandbois E."/>
            <person name="Grewal S."/>
            <person name="Gyaltsen K."/>
            <person name="Hafez N."/>
            <person name="Hagos B."/>
            <person name="Hall J."/>
            <person name="Henson C."/>
            <person name="Hollinger A."/>
            <person name="Honan T."/>
            <person name="Huard M.D."/>
            <person name="Hughes L."/>
            <person name="Hurhula B."/>
            <person name="Husby M.E."/>
            <person name="Kamat A."/>
            <person name="Kanga B."/>
            <person name="Kashin S."/>
            <person name="Khazanovich D."/>
            <person name="Kisner P."/>
            <person name="Lance K."/>
            <person name="Lara M."/>
            <person name="Lee W."/>
            <person name="Lennon N."/>
            <person name="Letendre F."/>
            <person name="LeVine R."/>
            <person name="Lipovsky A."/>
            <person name="Liu X."/>
            <person name="Liu J."/>
            <person name="Liu S."/>
            <person name="Lokyitsang T."/>
            <person name="Lokyitsang Y."/>
            <person name="Lubonja R."/>
            <person name="Lui A."/>
            <person name="MacDonald P."/>
            <person name="Magnisalis V."/>
            <person name="Maru K."/>
            <person name="Matthews C."/>
            <person name="McCusker W."/>
            <person name="McDonough S."/>
            <person name="Mehta T."/>
            <person name="Meldrim J."/>
            <person name="Meneus L."/>
            <person name="Mihai O."/>
            <person name="Mihalev A."/>
            <person name="Mihova T."/>
            <person name="Mittelman R."/>
            <person name="Mlenga V."/>
            <person name="Montmayeur A."/>
            <person name="Mulrain L."/>
            <person name="Navidi A."/>
            <person name="Naylor J."/>
            <person name="Negash T."/>
            <person name="Nguyen T."/>
            <person name="Nguyen N."/>
            <person name="Nicol R."/>
            <person name="Norbu C."/>
            <person name="Norbu N."/>
            <person name="Novod N."/>
            <person name="O'Neill B."/>
            <person name="Osman S."/>
            <person name="Markiewicz E."/>
            <person name="Oyono O.L."/>
            <person name="Patti C."/>
            <person name="Phunkhang P."/>
            <person name="Pierre F."/>
            <person name="Priest M."/>
            <person name="Raghuraman S."/>
            <person name="Rege F."/>
            <person name="Reyes R."/>
            <person name="Rise C."/>
            <person name="Rogov P."/>
            <person name="Ross K."/>
            <person name="Ryan E."/>
            <person name="Settipalli S."/>
            <person name="Shea T."/>
            <person name="Sherpa N."/>
            <person name="Shi L."/>
            <person name="Shih D."/>
            <person name="Sparrow T."/>
            <person name="Spaulding J."/>
            <person name="Stalker J."/>
            <person name="Stange-Thomann N."/>
            <person name="Stavropoulos S."/>
            <person name="Stone C."/>
            <person name="Strader C."/>
            <person name="Tesfaye S."/>
            <person name="Thomson T."/>
            <person name="Thoulutsang Y."/>
            <person name="Thoulutsang D."/>
            <person name="Topham K."/>
            <person name="Topping I."/>
            <person name="Tsamla T."/>
            <person name="Vassiliev H."/>
            <person name="Vo A."/>
            <person name="Wangchuk T."/>
            <person name="Wangdi T."/>
            <person name="Weiand M."/>
            <person name="Wilkinson J."/>
            <person name="Wilson A."/>
            <person name="Yadav S."/>
            <person name="Young G."/>
            <person name="Yu Q."/>
            <person name="Zembek L."/>
            <person name="Zhong D."/>
            <person name="Zimmer A."/>
            <person name="Zwirko Z."/>
            <person name="Jaffe D.B."/>
            <person name="Alvarez P."/>
            <person name="Brockman W."/>
            <person name="Butler J."/>
            <person name="Chin C."/>
            <person name="Gnerre S."/>
            <person name="Grabherr M."/>
            <person name="Kleber M."/>
            <person name="Mauceli E."/>
            <person name="MacCallum I."/>
        </authorList>
    </citation>
    <scope>NUCLEOTIDE SEQUENCE [LARGE SCALE GENOMIC DNA]</scope>
    <source>
        <strain evidence="2">MSH-3 / Tucson 14011-0111.49</strain>
    </source>
</reference>
<name>B4IRU9_DROPE</name>
<gene>
    <name evidence="1" type="primary">Dper\GL10240</name>
    <name evidence="1" type="ORF">Dper_GL10240</name>
</gene>
<sequence length="52" mass="5351">MVERLAVSGPMIGQANCVSIARQNPASAIGLTCAGPCVIPEAQKVDSPGKQW</sequence>
<accession>B4IRU9</accession>
<keyword evidence="2" id="KW-1185">Reference proteome</keyword>